<protein>
    <submittedName>
        <fullName evidence="1">Polyketide cyclase</fullName>
    </submittedName>
</protein>
<name>A0ABQ6CAP1_9HYPH</name>
<comment type="caution">
    <text evidence="1">The sequence shown here is derived from an EMBL/GenBank/DDBJ whole genome shotgun (WGS) entry which is preliminary data.</text>
</comment>
<dbReference type="RefSeq" id="WP_284310180.1">
    <property type="nucleotide sequence ID" value="NZ_BSPC01000005.1"/>
</dbReference>
<evidence type="ECO:0000313" key="2">
    <source>
        <dbReference type="Proteomes" id="UP001156882"/>
    </source>
</evidence>
<reference evidence="2" key="1">
    <citation type="journal article" date="2019" name="Int. J. Syst. Evol. Microbiol.">
        <title>The Global Catalogue of Microorganisms (GCM) 10K type strain sequencing project: providing services to taxonomists for standard genome sequencing and annotation.</title>
        <authorList>
            <consortium name="The Broad Institute Genomics Platform"/>
            <consortium name="The Broad Institute Genome Sequencing Center for Infectious Disease"/>
            <person name="Wu L."/>
            <person name="Ma J."/>
        </authorList>
    </citation>
    <scope>NUCLEOTIDE SEQUENCE [LARGE SCALE GENOMIC DNA]</scope>
    <source>
        <strain evidence="2">NBRC 101365</strain>
    </source>
</reference>
<evidence type="ECO:0000313" key="1">
    <source>
        <dbReference type="EMBL" id="GLS17356.1"/>
    </source>
</evidence>
<accession>A0ABQ6CAP1</accession>
<proteinExistence type="predicted"/>
<keyword evidence="2" id="KW-1185">Reference proteome</keyword>
<gene>
    <name evidence="1" type="ORF">GCM10007874_03710</name>
</gene>
<dbReference type="EMBL" id="BSPC01000005">
    <property type="protein sequence ID" value="GLS17356.1"/>
    <property type="molecule type" value="Genomic_DNA"/>
</dbReference>
<dbReference type="SUPFAM" id="SSF55961">
    <property type="entry name" value="Bet v1-like"/>
    <property type="match status" value="1"/>
</dbReference>
<dbReference type="InterPro" id="IPR023393">
    <property type="entry name" value="START-like_dom_sf"/>
</dbReference>
<sequence length="131" mass="14981">MLEALTLGIAIDRPWRELYDAIWRPDFFPKWASGLSQPSLQREGERWRAQGPEGAVWIRFTDYNVFGVMDHFVDTGSGPEVYIPVRVIGNGEGAEVILTLFRQPGMKDEKFQADIDWVKRDLKALQALMSP</sequence>
<dbReference type="Gene3D" id="3.30.530.20">
    <property type="match status" value="1"/>
</dbReference>
<dbReference type="Proteomes" id="UP001156882">
    <property type="component" value="Unassembled WGS sequence"/>
</dbReference>
<organism evidence="1 2">
    <name type="scientific">Labrys miyagiensis</name>
    <dbReference type="NCBI Taxonomy" id="346912"/>
    <lineage>
        <taxon>Bacteria</taxon>
        <taxon>Pseudomonadati</taxon>
        <taxon>Pseudomonadota</taxon>
        <taxon>Alphaproteobacteria</taxon>
        <taxon>Hyphomicrobiales</taxon>
        <taxon>Xanthobacteraceae</taxon>
        <taxon>Labrys</taxon>
    </lineage>
</organism>